<feature type="domain" description="FAS1" evidence="3">
    <location>
        <begin position="275"/>
        <end position="445"/>
    </location>
</feature>
<dbReference type="PROSITE" id="PS50213">
    <property type="entry name" value="FAS1"/>
    <property type="match status" value="2"/>
</dbReference>
<dbReference type="InterPro" id="IPR036378">
    <property type="entry name" value="FAS1_dom_sf"/>
</dbReference>
<feature type="region of interest" description="Disordered" evidence="1">
    <location>
        <begin position="111"/>
        <end position="141"/>
    </location>
</feature>
<feature type="domain" description="FAS1" evidence="3">
    <location>
        <begin position="141"/>
        <end position="282"/>
    </location>
</feature>
<name>A0A9W4UP45_9PLEO</name>
<dbReference type="Gene3D" id="2.30.180.10">
    <property type="entry name" value="FAS1 domain"/>
    <property type="match status" value="2"/>
</dbReference>
<comment type="caution">
    <text evidence="4">The sequence shown here is derived from an EMBL/GenBank/DDBJ whole genome shotgun (WGS) entry which is preliminary data.</text>
</comment>
<dbReference type="PANTHER" id="PTHR10900:SF125">
    <property type="entry name" value="FAS1 DOMAIN-CONTAINING PROTEIN YLR001C"/>
    <property type="match status" value="1"/>
</dbReference>
<feature type="chain" id="PRO_5040830618" description="FAS1 domain-containing protein" evidence="2">
    <location>
        <begin position="16"/>
        <end position="485"/>
    </location>
</feature>
<keyword evidence="5" id="KW-1185">Reference proteome</keyword>
<dbReference type="InterPro" id="IPR000782">
    <property type="entry name" value="FAS1_domain"/>
</dbReference>
<dbReference type="EMBL" id="CAOQHR010000009">
    <property type="protein sequence ID" value="CAI6339535.1"/>
    <property type="molecule type" value="Genomic_DNA"/>
</dbReference>
<evidence type="ECO:0000256" key="2">
    <source>
        <dbReference type="SAM" id="SignalP"/>
    </source>
</evidence>
<dbReference type="SMART" id="SM00554">
    <property type="entry name" value="FAS1"/>
    <property type="match status" value="2"/>
</dbReference>
<evidence type="ECO:0000313" key="5">
    <source>
        <dbReference type="Proteomes" id="UP001152607"/>
    </source>
</evidence>
<evidence type="ECO:0000256" key="1">
    <source>
        <dbReference type="SAM" id="MobiDB-lite"/>
    </source>
</evidence>
<keyword evidence="2" id="KW-0732">Signal</keyword>
<evidence type="ECO:0000313" key="4">
    <source>
        <dbReference type="EMBL" id="CAI6339535.1"/>
    </source>
</evidence>
<feature type="signal peptide" evidence="2">
    <location>
        <begin position="1"/>
        <end position="15"/>
    </location>
</feature>
<dbReference type="SUPFAM" id="SSF82153">
    <property type="entry name" value="FAS1 domain"/>
    <property type="match status" value="2"/>
</dbReference>
<protein>
    <recommendedName>
        <fullName evidence="3">FAS1 domain-containing protein</fullName>
    </recommendedName>
</protein>
<dbReference type="PANTHER" id="PTHR10900">
    <property type="entry name" value="PERIOSTIN-RELATED"/>
    <property type="match status" value="1"/>
</dbReference>
<dbReference type="AlphaFoldDB" id="A0A9W4UP45"/>
<evidence type="ECO:0000259" key="3">
    <source>
        <dbReference type="PROSITE" id="PS50213"/>
    </source>
</evidence>
<dbReference type="InterPro" id="IPR050904">
    <property type="entry name" value="Adhesion/Biosynth-related"/>
</dbReference>
<dbReference type="OrthoDB" id="7700931at2759"/>
<gene>
    <name evidence="4" type="ORF">PDIGIT_LOCUS12695</name>
</gene>
<proteinExistence type="predicted"/>
<dbReference type="Proteomes" id="UP001152607">
    <property type="component" value="Unassembled WGS sequence"/>
</dbReference>
<sequence length="485" mass="53959">MRFTPAVALLPLASSFVIHDAHVFENIETSGRRVIEKGQSVFQDIEESARTAIGKGHQIVEKTQNALDDALDKAIRSAKTAGDDVYSKIHKAGCDVESWLEGSSFEDPFITVSDEHHDHPHHPRPPHHGEPHHPPHHGKPNLTVYELISKSNYTTKLAKLIDEYPDLVDKLNSTKANYTVFAPIDSAFEKIPHHGHHKPSKEAIEKVLLYHITDDLYPAGRVLHSYTIPTLYEPSDPDLLGHKQRLTVRVTLKGPAINFYSRIVAVNIFGTNGVVHGIDSLLVPPPNVASIIDLLPGEFSTLELGLDKTGLYDYINSTEYPHHGGTFFAPSNFAFKKLGTKINAFLFSKYGEKYLKALLKYHVVVDQTLYTDAYYDATDDEDGEVSTRPPYYHLDLSTALEGKSLAVDITRYGPFVSVRINGFSRVTVHDGVASDGVIQVLSDVLIPPKRPGGDDAAEGFWQGEELGVEEFKDRLEPFVEENLEL</sequence>
<dbReference type="Pfam" id="PF02469">
    <property type="entry name" value="Fasciclin"/>
    <property type="match status" value="2"/>
</dbReference>
<reference evidence="4" key="1">
    <citation type="submission" date="2023-01" db="EMBL/GenBank/DDBJ databases">
        <authorList>
            <person name="Van Ghelder C."/>
            <person name="Rancurel C."/>
        </authorList>
    </citation>
    <scope>NUCLEOTIDE SEQUENCE</scope>
    <source>
        <strain evidence="4">CNCM I-4278</strain>
    </source>
</reference>
<organism evidence="4 5">
    <name type="scientific">Periconia digitata</name>
    <dbReference type="NCBI Taxonomy" id="1303443"/>
    <lineage>
        <taxon>Eukaryota</taxon>
        <taxon>Fungi</taxon>
        <taxon>Dikarya</taxon>
        <taxon>Ascomycota</taxon>
        <taxon>Pezizomycotina</taxon>
        <taxon>Dothideomycetes</taxon>
        <taxon>Pleosporomycetidae</taxon>
        <taxon>Pleosporales</taxon>
        <taxon>Massarineae</taxon>
        <taxon>Periconiaceae</taxon>
        <taxon>Periconia</taxon>
    </lineage>
</organism>
<dbReference type="FunFam" id="2.30.180.10:FF:000042">
    <property type="entry name" value="Fasciclin domain family"/>
    <property type="match status" value="1"/>
</dbReference>
<accession>A0A9W4UP45</accession>